<dbReference type="EMBL" id="CM020619">
    <property type="protein sequence ID" value="KAK1865872.1"/>
    <property type="molecule type" value="Genomic_DNA"/>
</dbReference>
<accession>A0ACC3C7T9</accession>
<sequence length="1028" mass="100750">MAPKARTLADVVRRQPATVLPPTATAREVAVAIATDRTDAAAICGAGRSRLLGIVTVKDLARSLSRGAVPDITPAADVMTPGPTTMGPDGSPEAALATMQAGGYRHMPIVGRGGEVVGIADVLGLAFDAVACLQAAYEAGVPTRRAWSVFRAAREGLARRTLAAAVDDHPSTRSFVSLLPTDSVRAGCGGMAAAGAAAAVLVDGGKLVGIFSGRDAVVRVIARGADPDATPVGAVATADPDAATVGDGVLESLMRMQAHGYRQLPVLGARGDVIALVDVLLLAVDALEHARGARGGAARPPLASSLVPSVSLSTLTPPPSMAGGMWDFLFPGGGAGAGRSMPDRGPAPAAGRGGRDDGRFAIPPRAGGVDAGGRMGGGLAAADAPPGYGGFSSTLPRAGSGVGSDGGAVGDAFAAASLVPRSTSLTGTSVSRGMFGEGVATVGTAAIPPLASSVLTFKFTDSAGEYRRVKLPTTTAVGCYDRLLGEVRRRYGAPAGSELKLKFKDEDGDDVVLGCDEDLAECLSVAADAGLKIMPLQVSRTTAPAVASPAATAAVGVEAVSVSTPPSVSSTAASSAGVDLASELAAARRNVSALEEQVHVATHRRSVSLSRGVPVPTSRRPLSTAARLSTVTTPSATPPVPSTASSSPLVAPAPSADDHATAGNRALHRNDVDGALAAYAAALTLQPDCVLALAGRGAARLILNDAAAAETDYRSALAALDGDAGDSGDGGSSSGRRGPTAAAERDAVLGGLAEALIELRRYEEAVAVTAPASAAARATVGAALEEEVASAAAAGAQAAAEGAHGDATAVYTAGLRVADAAAAGGLAPSGSGGDDVADAWQPRRVALLLGRAAAYAGLGDGGSEREDVEAAVAGGGGGVPARVALARCLWRAGEADRARVEARRAGDLDATNADVLALHAEVGLPPPADEAEEDGGDGGDGGSGDGGGGDGGAGGGAGGKGSAASPPPATAASAAAAAAATAATAADTRQADLAKLGAALASLISGWPASAWCSAHCSPLFLSLFAGR</sequence>
<gene>
    <name evidence="1" type="ORF">I4F81_008395</name>
</gene>
<comment type="caution">
    <text evidence="1">The sequence shown here is derived from an EMBL/GenBank/DDBJ whole genome shotgun (WGS) entry which is preliminary data.</text>
</comment>
<protein>
    <submittedName>
        <fullName evidence="1">Uncharacterized protein</fullName>
    </submittedName>
</protein>
<dbReference type="Proteomes" id="UP000798662">
    <property type="component" value="Chromosome 2"/>
</dbReference>
<evidence type="ECO:0000313" key="1">
    <source>
        <dbReference type="EMBL" id="KAK1865872.1"/>
    </source>
</evidence>
<evidence type="ECO:0000313" key="2">
    <source>
        <dbReference type="Proteomes" id="UP000798662"/>
    </source>
</evidence>
<organism evidence="1 2">
    <name type="scientific">Pyropia yezoensis</name>
    <name type="common">Susabi-nori</name>
    <name type="synonym">Porphyra yezoensis</name>
    <dbReference type="NCBI Taxonomy" id="2788"/>
    <lineage>
        <taxon>Eukaryota</taxon>
        <taxon>Rhodophyta</taxon>
        <taxon>Bangiophyceae</taxon>
        <taxon>Bangiales</taxon>
        <taxon>Bangiaceae</taxon>
        <taxon>Pyropia</taxon>
    </lineage>
</organism>
<reference evidence="1" key="1">
    <citation type="submission" date="2019-11" db="EMBL/GenBank/DDBJ databases">
        <title>Nori genome reveals adaptations in red seaweeds to the harsh intertidal environment.</title>
        <authorList>
            <person name="Wang D."/>
            <person name="Mao Y."/>
        </authorList>
    </citation>
    <scope>NUCLEOTIDE SEQUENCE</scope>
    <source>
        <tissue evidence="1">Gametophyte</tissue>
    </source>
</reference>
<proteinExistence type="predicted"/>
<keyword evidence="2" id="KW-1185">Reference proteome</keyword>
<name>A0ACC3C7T9_PYRYE</name>